<keyword evidence="6 8" id="KW-0503">Monooxygenase</keyword>
<reference evidence="9" key="1">
    <citation type="submission" date="2023-07" db="EMBL/GenBank/DDBJ databases">
        <authorList>
            <consortium name="CYATHOMIX"/>
        </authorList>
    </citation>
    <scope>NUCLEOTIDE SEQUENCE</scope>
    <source>
        <strain evidence="9">N/A</strain>
    </source>
</reference>
<evidence type="ECO:0000256" key="2">
    <source>
        <dbReference type="ARBA" id="ARBA00010617"/>
    </source>
</evidence>
<organism evidence="9 10">
    <name type="scientific">Cylicocyclus nassatus</name>
    <name type="common">Nematode worm</name>
    <dbReference type="NCBI Taxonomy" id="53992"/>
    <lineage>
        <taxon>Eukaryota</taxon>
        <taxon>Metazoa</taxon>
        <taxon>Ecdysozoa</taxon>
        <taxon>Nematoda</taxon>
        <taxon>Chromadorea</taxon>
        <taxon>Rhabditida</taxon>
        <taxon>Rhabditina</taxon>
        <taxon>Rhabditomorpha</taxon>
        <taxon>Strongyloidea</taxon>
        <taxon>Strongylidae</taxon>
        <taxon>Cylicocyclus</taxon>
    </lineage>
</organism>
<dbReference type="GO" id="GO:0005506">
    <property type="term" value="F:iron ion binding"/>
    <property type="evidence" value="ECO:0007669"/>
    <property type="project" value="InterPro"/>
</dbReference>
<evidence type="ECO:0000313" key="9">
    <source>
        <dbReference type="EMBL" id="CAJ0593627.1"/>
    </source>
</evidence>
<dbReference type="AlphaFoldDB" id="A0AA36DVB7"/>
<evidence type="ECO:0000313" key="10">
    <source>
        <dbReference type="Proteomes" id="UP001176961"/>
    </source>
</evidence>
<keyword evidence="4 8" id="KW-0560">Oxidoreductase</keyword>
<keyword evidence="7 8" id="KW-0349">Heme</keyword>
<dbReference type="PANTHER" id="PTHR24284:SF1">
    <property type="entry name" value="CYTOCHROME P450 FAMILY"/>
    <property type="match status" value="1"/>
</dbReference>
<name>A0AA36DVB7_CYLNA</name>
<dbReference type="CDD" id="cd20617">
    <property type="entry name" value="CYP1_2-like"/>
    <property type="match status" value="1"/>
</dbReference>
<evidence type="ECO:0000256" key="8">
    <source>
        <dbReference type="RuleBase" id="RU000461"/>
    </source>
</evidence>
<dbReference type="SUPFAM" id="SSF48264">
    <property type="entry name" value="Cytochrome P450"/>
    <property type="match status" value="1"/>
</dbReference>
<gene>
    <name evidence="9" type="ORF">CYNAS_LOCUS5610</name>
</gene>
<evidence type="ECO:0000256" key="7">
    <source>
        <dbReference type="PIRSR" id="PIRSR602401-1"/>
    </source>
</evidence>
<evidence type="ECO:0000256" key="4">
    <source>
        <dbReference type="ARBA" id="ARBA00023002"/>
    </source>
</evidence>
<evidence type="ECO:0000256" key="1">
    <source>
        <dbReference type="ARBA" id="ARBA00001971"/>
    </source>
</evidence>
<evidence type="ECO:0000256" key="5">
    <source>
        <dbReference type="ARBA" id="ARBA00023004"/>
    </source>
</evidence>
<dbReference type="EMBL" id="CATQJL010000112">
    <property type="protein sequence ID" value="CAJ0593627.1"/>
    <property type="molecule type" value="Genomic_DNA"/>
</dbReference>
<dbReference type="GO" id="GO:0016705">
    <property type="term" value="F:oxidoreductase activity, acting on paired donors, with incorporation or reduction of molecular oxygen"/>
    <property type="evidence" value="ECO:0007669"/>
    <property type="project" value="InterPro"/>
</dbReference>
<comment type="caution">
    <text evidence="9">The sequence shown here is derived from an EMBL/GenBank/DDBJ whole genome shotgun (WGS) entry which is preliminary data.</text>
</comment>
<comment type="cofactor">
    <cofactor evidence="1 7">
        <name>heme</name>
        <dbReference type="ChEBI" id="CHEBI:30413"/>
    </cofactor>
</comment>
<sequence>MFLIVISFLLSALSIYIWLFYENVKRYPKGPIPIPFLGNLLSVEFRKLHENLSEYSKVYGNVFTVWLPLPYVVITDYDLIKEAFAKKGDDFAGRTNAFPDTLFQNVENGGVIFSQGDNWKEQRRTSIQILRDFGMGKNLMEEQVLLSAQDFLAHMNSIKNKEAMDLRHPIQVFIANVINKTLYGFSYDYDKSDRLMAVADQFNAIFEAGRENKLIMLPQMFPFVHKLPVIGYAIKGRIEDMMSKVKEIIKEDVQRSLRDYNPDDEPECLAQAYYKKMQTNKNLNYENLLNVCMDFFLAGMETTTTTLRWGSLYMATNQSVQDKVREEIMSVLGPDRKPTADFRNRMPYTIATIYEIQRCANIVSLNVFHRTTKDTSVGSIPIPANTFVIGHINHVMAHSPVYKDAEQFLPERFLMDDGTTFNKEATEQLCPFSIGKRQCAGEALAMVELFVGFVTLLQHFKIEPTKERPVDLEPIYVGILLPKPQPLRITPVQ</sequence>
<dbReference type="Pfam" id="PF00067">
    <property type="entry name" value="p450"/>
    <property type="match status" value="1"/>
</dbReference>
<dbReference type="InterPro" id="IPR002401">
    <property type="entry name" value="Cyt_P450_E_grp-I"/>
</dbReference>
<keyword evidence="10" id="KW-1185">Reference proteome</keyword>
<dbReference type="GO" id="GO:0020037">
    <property type="term" value="F:heme binding"/>
    <property type="evidence" value="ECO:0007669"/>
    <property type="project" value="InterPro"/>
</dbReference>
<keyword evidence="5 7" id="KW-0408">Iron</keyword>
<evidence type="ECO:0000256" key="3">
    <source>
        <dbReference type="ARBA" id="ARBA00022723"/>
    </source>
</evidence>
<dbReference type="FunFam" id="1.10.630.10:FF:000036">
    <property type="entry name" value="CYtochrome P450 family"/>
    <property type="match status" value="1"/>
</dbReference>
<feature type="binding site" description="axial binding residue" evidence="7">
    <location>
        <position position="439"/>
    </location>
    <ligand>
        <name>heme</name>
        <dbReference type="ChEBI" id="CHEBI:30413"/>
    </ligand>
    <ligandPart>
        <name>Fe</name>
        <dbReference type="ChEBI" id="CHEBI:18248"/>
    </ligandPart>
</feature>
<dbReference type="GO" id="GO:0004497">
    <property type="term" value="F:monooxygenase activity"/>
    <property type="evidence" value="ECO:0007669"/>
    <property type="project" value="UniProtKB-KW"/>
</dbReference>
<dbReference type="PROSITE" id="PS00086">
    <property type="entry name" value="CYTOCHROME_P450"/>
    <property type="match status" value="1"/>
</dbReference>
<keyword evidence="3 7" id="KW-0479">Metal-binding</keyword>
<evidence type="ECO:0000256" key="6">
    <source>
        <dbReference type="ARBA" id="ARBA00023033"/>
    </source>
</evidence>
<protein>
    <recommendedName>
        <fullName evidence="11">Unspecific monooxygenase</fullName>
    </recommendedName>
</protein>
<dbReference type="PRINTS" id="PR00463">
    <property type="entry name" value="EP450I"/>
</dbReference>
<dbReference type="Proteomes" id="UP001176961">
    <property type="component" value="Unassembled WGS sequence"/>
</dbReference>
<evidence type="ECO:0008006" key="11">
    <source>
        <dbReference type="Google" id="ProtNLM"/>
    </source>
</evidence>
<comment type="similarity">
    <text evidence="2 8">Belongs to the cytochrome P450 family.</text>
</comment>
<dbReference type="PRINTS" id="PR00385">
    <property type="entry name" value="P450"/>
</dbReference>
<accession>A0AA36DVB7</accession>
<dbReference type="PANTHER" id="PTHR24284">
    <property type="entry name" value="CYTOCHROME P450 FAMILY"/>
    <property type="match status" value="1"/>
</dbReference>
<dbReference type="Gene3D" id="1.10.630.10">
    <property type="entry name" value="Cytochrome P450"/>
    <property type="match status" value="1"/>
</dbReference>
<dbReference type="InterPro" id="IPR036396">
    <property type="entry name" value="Cyt_P450_sf"/>
</dbReference>
<proteinExistence type="inferred from homology"/>
<dbReference type="InterPro" id="IPR001128">
    <property type="entry name" value="Cyt_P450"/>
</dbReference>
<dbReference type="InterPro" id="IPR017972">
    <property type="entry name" value="Cyt_P450_CS"/>
</dbReference>